<comment type="similarity">
    <text evidence="1">Belongs to the glycosyltransferase 25 family.</text>
</comment>
<evidence type="ECO:0000313" key="5">
    <source>
        <dbReference type="Proteomes" id="UP001166286"/>
    </source>
</evidence>
<dbReference type="CDD" id="cd06532">
    <property type="entry name" value="Glyco_transf_25"/>
    <property type="match status" value="1"/>
</dbReference>
<evidence type="ECO:0000313" key="4">
    <source>
        <dbReference type="EMBL" id="KAK0517341.1"/>
    </source>
</evidence>
<organism evidence="4 5">
    <name type="scientific">Cladonia borealis</name>
    <dbReference type="NCBI Taxonomy" id="184061"/>
    <lineage>
        <taxon>Eukaryota</taxon>
        <taxon>Fungi</taxon>
        <taxon>Dikarya</taxon>
        <taxon>Ascomycota</taxon>
        <taxon>Pezizomycotina</taxon>
        <taxon>Lecanoromycetes</taxon>
        <taxon>OSLEUM clade</taxon>
        <taxon>Lecanoromycetidae</taxon>
        <taxon>Lecanorales</taxon>
        <taxon>Lecanorineae</taxon>
        <taxon>Cladoniaceae</taxon>
        <taxon>Cladonia</taxon>
    </lineage>
</organism>
<evidence type="ECO:0008006" key="6">
    <source>
        <dbReference type="Google" id="ProtNLM"/>
    </source>
</evidence>
<dbReference type="PANTHER" id="PTHR10730">
    <property type="entry name" value="PROCOLLAGEN-LYSINE,2-OXOGLUTARATE 5-DIOXYGENASE/GLYCOSYLTRANSFERASE 25 FAMILY MEMBER"/>
    <property type="match status" value="1"/>
</dbReference>
<dbReference type="EMBL" id="JAFEKC020000001">
    <property type="protein sequence ID" value="KAK0517341.1"/>
    <property type="molecule type" value="Genomic_DNA"/>
</dbReference>
<protein>
    <recommendedName>
        <fullName evidence="6">Glycosyltransferase family 25 protein</fullName>
    </recommendedName>
</protein>
<dbReference type="GO" id="GO:0016740">
    <property type="term" value="F:transferase activity"/>
    <property type="evidence" value="ECO:0007669"/>
    <property type="project" value="UniProtKB-KW"/>
</dbReference>
<comment type="caution">
    <text evidence="4">The sequence shown here is derived from an EMBL/GenBank/DDBJ whole genome shotgun (WGS) entry which is preliminary data.</text>
</comment>
<dbReference type="PANTHER" id="PTHR10730:SF53">
    <property type="entry name" value="GLYCOSYLTRANSFERASE 25 FAMILY MEMBER"/>
    <property type="match status" value="1"/>
</dbReference>
<dbReference type="InterPro" id="IPR050757">
    <property type="entry name" value="Collagen_mod_GT25"/>
</dbReference>
<gene>
    <name evidence="4" type="ORF">JMJ35_000496</name>
</gene>
<dbReference type="InterPro" id="IPR002654">
    <property type="entry name" value="Glyco_trans_25"/>
</dbReference>
<reference evidence="4" key="1">
    <citation type="submission" date="2023-03" db="EMBL/GenBank/DDBJ databases">
        <title>Complete genome of Cladonia borealis.</title>
        <authorList>
            <person name="Park H."/>
        </authorList>
    </citation>
    <scope>NUCLEOTIDE SEQUENCE</scope>
    <source>
        <strain evidence="4">ANT050790</strain>
    </source>
</reference>
<keyword evidence="2" id="KW-0328">Glycosyltransferase</keyword>
<evidence type="ECO:0000256" key="3">
    <source>
        <dbReference type="ARBA" id="ARBA00022679"/>
    </source>
</evidence>
<accession>A0AA39RBD5</accession>
<keyword evidence="5" id="KW-1185">Reference proteome</keyword>
<name>A0AA39RBD5_9LECA</name>
<proteinExistence type="inferred from homology"/>
<evidence type="ECO:0000256" key="2">
    <source>
        <dbReference type="ARBA" id="ARBA00022676"/>
    </source>
</evidence>
<keyword evidence="3" id="KW-0808">Transferase</keyword>
<dbReference type="AlphaFoldDB" id="A0AA39RBD5"/>
<sequence>MPPPSMYRSLRLVTVSLIVFCVFSALTIVYGNHQNGFRNLFYHTGNTTNQDAAKDFKVKPESLKDVTNSTLGFEKVFVINLPERTDKLDQFAIVSSLTGFKADVIEGVKGSEVKNKSLPALEGLPIKESSRNNIVGCWRAHLNFAQTIVTNRLSSALVLEDDADWDTHLKDQLQEFAYGSQFVTGVTSRQEPHSPYGDDWDLLWLGHCSCRIKPDDPRRLVIENDATVPAAKRRANFGAIPNMNEEGYDNHTRVVFQANGGVCLYAYALSYRGALRVLRAQALRKTFTPIDIGISQMCGSEETEFKCVGVFPQIIDSHKAAGRLSRDSDIGSYSPQEYRERGYTFNIVHSMRLNMDRLLANNEAPIERQWPEDPLVVGQPRLRPLGRVVN</sequence>
<dbReference type="Proteomes" id="UP001166286">
    <property type="component" value="Unassembled WGS sequence"/>
</dbReference>
<evidence type="ECO:0000256" key="1">
    <source>
        <dbReference type="ARBA" id="ARBA00006721"/>
    </source>
</evidence>